<dbReference type="Proteomes" id="UP000886724">
    <property type="component" value="Unassembled WGS sequence"/>
</dbReference>
<evidence type="ECO:0008006" key="4">
    <source>
        <dbReference type="Google" id="ProtNLM"/>
    </source>
</evidence>
<feature type="transmembrane region" description="Helical" evidence="1">
    <location>
        <begin position="75"/>
        <end position="96"/>
    </location>
</feature>
<dbReference type="EMBL" id="DXET01000123">
    <property type="protein sequence ID" value="HIX81414.1"/>
    <property type="molecule type" value="Genomic_DNA"/>
</dbReference>
<reference evidence="2" key="1">
    <citation type="journal article" date="2021" name="PeerJ">
        <title>Extensive microbial diversity within the chicken gut microbiome revealed by metagenomics and culture.</title>
        <authorList>
            <person name="Gilroy R."/>
            <person name="Ravi A."/>
            <person name="Getino M."/>
            <person name="Pursley I."/>
            <person name="Horton D.L."/>
            <person name="Alikhan N.F."/>
            <person name="Baker D."/>
            <person name="Gharbi K."/>
            <person name="Hall N."/>
            <person name="Watson M."/>
            <person name="Adriaenssens E.M."/>
            <person name="Foster-Nyarko E."/>
            <person name="Jarju S."/>
            <person name="Secka A."/>
            <person name="Antonio M."/>
            <person name="Oren A."/>
            <person name="Chaudhuri R.R."/>
            <person name="La Ragione R."/>
            <person name="Hildebrand F."/>
            <person name="Pallen M.J."/>
        </authorList>
    </citation>
    <scope>NUCLEOTIDE SEQUENCE</scope>
    <source>
        <strain evidence="2">ChiGjej1B1-14440</strain>
    </source>
</reference>
<name>A0A9D1XLA3_9FIRM</name>
<protein>
    <recommendedName>
        <fullName evidence="4">Oligosaccharide repeat unit polymerase</fullName>
    </recommendedName>
</protein>
<keyword evidence="1" id="KW-1133">Transmembrane helix</keyword>
<feature type="transmembrane region" description="Helical" evidence="1">
    <location>
        <begin position="380"/>
        <end position="397"/>
    </location>
</feature>
<comment type="caution">
    <text evidence="2">The sequence shown here is derived from an EMBL/GenBank/DDBJ whole genome shotgun (WGS) entry which is preliminary data.</text>
</comment>
<feature type="transmembrane region" description="Helical" evidence="1">
    <location>
        <begin position="219"/>
        <end position="238"/>
    </location>
</feature>
<organism evidence="2 3">
    <name type="scientific">Candidatus Erysipelatoclostridium merdavium</name>
    <dbReference type="NCBI Taxonomy" id="2838566"/>
    <lineage>
        <taxon>Bacteria</taxon>
        <taxon>Bacillati</taxon>
        <taxon>Bacillota</taxon>
        <taxon>Erysipelotrichia</taxon>
        <taxon>Erysipelotrichales</taxon>
        <taxon>Erysipelotrichales incertae sedis</taxon>
    </lineage>
</organism>
<gene>
    <name evidence="2" type="ORF">H9980_05495</name>
</gene>
<accession>A0A9D1XLA3</accession>
<reference evidence="2" key="2">
    <citation type="submission" date="2021-04" db="EMBL/GenBank/DDBJ databases">
        <authorList>
            <person name="Gilroy R."/>
        </authorList>
    </citation>
    <scope>NUCLEOTIDE SEQUENCE</scope>
    <source>
        <strain evidence="2">ChiGjej1B1-14440</strain>
    </source>
</reference>
<keyword evidence="1" id="KW-0472">Membrane</keyword>
<evidence type="ECO:0000313" key="2">
    <source>
        <dbReference type="EMBL" id="HIX81414.1"/>
    </source>
</evidence>
<evidence type="ECO:0000256" key="1">
    <source>
        <dbReference type="SAM" id="Phobius"/>
    </source>
</evidence>
<dbReference type="AlphaFoldDB" id="A0A9D1XLA3"/>
<feature type="transmembrane region" description="Helical" evidence="1">
    <location>
        <begin position="351"/>
        <end position="368"/>
    </location>
</feature>
<evidence type="ECO:0000313" key="3">
    <source>
        <dbReference type="Proteomes" id="UP000886724"/>
    </source>
</evidence>
<sequence length="428" mass="49734">MKIKNNLFFGLQIFIFIIPLLYFFGPIDWKSNNNLVIYLYFLLCQICLISGYFFGKKYKFSNSRTLKFNNKNIQLCLNVIYICSIIANIILILRVIDSFNPSKILSILFDPSTQYNEYQEISSQVVGGGVVNLFITLCQSLSVMGMIAGVYFYRKLIFTTKMLFIVTVIFEFMNALANGTNEGIFNVIIFLCVPVYINIQRNRYKFNFKIKKLKQYKKYIVLILVGILFISFFTNNISGRTAENYALPTIRPNTFNEDSLLYNITPDFLQDTLVYSTVYLCEGIYGFSLAFKLPWVCTYGGGFSMFIRSNLESLLNVNLTAISFQGRVENIFGWGANRNWHTMYTWFANDVSFYFVPVIIFIIGFLFIKTYKDSLIKNNVFACILLTLLVMQILFIYSNNKVFALPSTCISFFVSLFLWIITRRYKLK</sequence>
<feature type="transmembrane region" description="Helical" evidence="1">
    <location>
        <begin position="403"/>
        <end position="422"/>
    </location>
</feature>
<feature type="transmembrane region" description="Helical" evidence="1">
    <location>
        <begin position="7"/>
        <end position="25"/>
    </location>
</feature>
<proteinExistence type="predicted"/>
<feature type="transmembrane region" description="Helical" evidence="1">
    <location>
        <begin position="160"/>
        <end position="177"/>
    </location>
</feature>
<feature type="transmembrane region" description="Helical" evidence="1">
    <location>
        <begin position="37"/>
        <end position="54"/>
    </location>
</feature>
<keyword evidence="1" id="KW-0812">Transmembrane</keyword>
<feature type="transmembrane region" description="Helical" evidence="1">
    <location>
        <begin position="183"/>
        <end position="199"/>
    </location>
</feature>